<dbReference type="KEGG" id="cann:107847774"/>
<dbReference type="OrthoDB" id="1612078at2759"/>
<organism evidence="4 5">
    <name type="scientific">Capsicum annuum</name>
    <name type="common">Capsicum pepper</name>
    <dbReference type="NCBI Taxonomy" id="4072"/>
    <lineage>
        <taxon>Eukaryota</taxon>
        <taxon>Viridiplantae</taxon>
        <taxon>Streptophyta</taxon>
        <taxon>Embryophyta</taxon>
        <taxon>Tracheophyta</taxon>
        <taxon>Spermatophyta</taxon>
        <taxon>Magnoliopsida</taxon>
        <taxon>eudicotyledons</taxon>
        <taxon>Gunneridae</taxon>
        <taxon>Pentapetalae</taxon>
        <taxon>asterids</taxon>
        <taxon>lamiids</taxon>
        <taxon>Solanales</taxon>
        <taxon>Solanaceae</taxon>
        <taxon>Solanoideae</taxon>
        <taxon>Capsiceae</taxon>
        <taxon>Capsicum</taxon>
    </lineage>
</organism>
<evidence type="ECO:0000256" key="2">
    <source>
        <dbReference type="SAM" id="SignalP"/>
    </source>
</evidence>
<dbReference type="OMA" id="TIIMHSE"/>
<evidence type="ECO:0000313" key="5">
    <source>
        <dbReference type="Proteomes" id="UP000222542"/>
    </source>
</evidence>
<evidence type="ECO:0000256" key="1">
    <source>
        <dbReference type="SAM" id="MobiDB-lite"/>
    </source>
</evidence>
<dbReference type="InterPro" id="IPR056948">
    <property type="entry name" value="PNGaseA_N"/>
</dbReference>
<dbReference type="Pfam" id="PF12222">
    <property type="entry name" value="PNGaseA"/>
    <property type="match status" value="1"/>
</dbReference>
<reference evidence="4 5" key="1">
    <citation type="journal article" date="2014" name="Nat. Genet.">
        <title>Genome sequence of the hot pepper provides insights into the evolution of pungency in Capsicum species.</title>
        <authorList>
            <person name="Kim S."/>
            <person name="Park M."/>
            <person name="Yeom S.I."/>
            <person name="Kim Y.M."/>
            <person name="Lee J.M."/>
            <person name="Lee H.A."/>
            <person name="Seo E."/>
            <person name="Choi J."/>
            <person name="Cheong K."/>
            <person name="Kim K.T."/>
            <person name="Jung K."/>
            <person name="Lee G.W."/>
            <person name="Oh S.K."/>
            <person name="Bae C."/>
            <person name="Kim S.B."/>
            <person name="Lee H.Y."/>
            <person name="Kim S.Y."/>
            <person name="Kim M.S."/>
            <person name="Kang B.C."/>
            <person name="Jo Y.D."/>
            <person name="Yang H.B."/>
            <person name="Jeong H.J."/>
            <person name="Kang W.H."/>
            <person name="Kwon J.K."/>
            <person name="Shin C."/>
            <person name="Lim J.Y."/>
            <person name="Park J.H."/>
            <person name="Huh J.H."/>
            <person name="Kim J.S."/>
            <person name="Kim B.D."/>
            <person name="Cohen O."/>
            <person name="Paran I."/>
            <person name="Suh M.C."/>
            <person name="Lee S.B."/>
            <person name="Kim Y.K."/>
            <person name="Shin Y."/>
            <person name="Noh S.J."/>
            <person name="Park J."/>
            <person name="Seo Y.S."/>
            <person name="Kwon S.Y."/>
            <person name="Kim H.A."/>
            <person name="Park J.M."/>
            <person name="Kim H.J."/>
            <person name="Choi S.B."/>
            <person name="Bosland P.W."/>
            <person name="Reeves G."/>
            <person name="Jo S.H."/>
            <person name="Lee B.W."/>
            <person name="Cho H.T."/>
            <person name="Choi H.S."/>
            <person name="Lee M.S."/>
            <person name="Yu Y."/>
            <person name="Do Choi Y."/>
            <person name="Park B.S."/>
            <person name="van Deynze A."/>
            <person name="Ashrafi H."/>
            <person name="Hill T."/>
            <person name="Kim W.T."/>
            <person name="Pai H.S."/>
            <person name="Ahn H.K."/>
            <person name="Yeam I."/>
            <person name="Giovannoni J.J."/>
            <person name="Rose J.K."/>
            <person name="Sorensen I."/>
            <person name="Lee S.J."/>
            <person name="Kim R.W."/>
            <person name="Choi I.Y."/>
            <person name="Choi B.S."/>
            <person name="Lim J.S."/>
            <person name="Lee Y.H."/>
            <person name="Choi D."/>
        </authorList>
    </citation>
    <scope>NUCLEOTIDE SEQUENCE [LARGE SCALE GENOMIC DNA]</scope>
    <source>
        <strain evidence="5">cv. CM334</strain>
    </source>
</reference>
<evidence type="ECO:0000313" key="4">
    <source>
        <dbReference type="EMBL" id="PHT67722.1"/>
    </source>
</evidence>
<feature type="chain" id="PRO_5030035290" description="Peptide N-acetyl-beta-D-glucosaminyl asparaginase amidase A N-terminal domain-containing protein" evidence="2">
    <location>
        <begin position="25"/>
        <end position="599"/>
    </location>
</feature>
<protein>
    <recommendedName>
        <fullName evidence="3">Peptide N-acetyl-beta-D-glucosaminyl asparaginase amidase A N-terminal domain-containing protein</fullName>
    </recommendedName>
</protein>
<comment type="caution">
    <text evidence="4">The sequence shown here is derived from an EMBL/GenBank/DDBJ whole genome shotgun (WGS) entry which is preliminary data.</text>
</comment>
<feature type="region of interest" description="Disordered" evidence="1">
    <location>
        <begin position="518"/>
        <end position="539"/>
    </location>
</feature>
<keyword evidence="2" id="KW-0732">Signal</keyword>
<accession>A0A1U8EKL4</accession>
<gene>
    <name evidence="4" type="ORF">T459_27209</name>
</gene>
<dbReference type="PANTHER" id="PTHR31104">
    <property type="entry name" value="PEPTIDE-N4-(N-ACETYL-BETA-GLUCOSAMINYL)ASPARAGINE AMIDASE A PROTEIN"/>
    <property type="match status" value="1"/>
</dbReference>
<name>A0A1U8EKL4_CAPAN</name>
<dbReference type="Proteomes" id="UP000222542">
    <property type="component" value="Unassembled WGS sequence"/>
</dbReference>
<dbReference type="Gramene" id="PHT67722">
    <property type="protein sequence ID" value="PHT67722"/>
    <property type="gene ID" value="T459_27209"/>
</dbReference>
<dbReference type="Pfam" id="PF25156">
    <property type="entry name" value="PNGase_A_C"/>
    <property type="match status" value="1"/>
</dbReference>
<dbReference type="AlphaFoldDB" id="A0A1U8EKL4"/>
<reference evidence="4 5" key="2">
    <citation type="journal article" date="2017" name="Genome Biol.">
        <title>New reference genome sequences of hot pepper reveal the massive evolution of plant disease-resistance genes by retroduplication.</title>
        <authorList>
            <person name="Kim S."/>
            <person name="Park J."/>
            <person name="Yeom S.I."/>
            <person name="Kim Y.M."/>
            <person name="Seo E."/>
            <person name="Kim K.T."/>
            <person name="Kim M.S."/>
            <person name="Lee J.M."/>
            <person name="Cheong K."/>
            <person name="Shin H.S."/>
            <person name="Kim S.B."/>
            <person name="Han K."/>
            <person name="Lee J."/>
            <person name="Park M."/>
            <person name="Lee H.A."/>
            <person name="Lee H.Y."/>
            <person name="Lee Y."/>
            <person name="Oh S."/>
            <person name="Lee J.H."/>
            <person name="Choi E."/>
            <person name="Choi E."/>
            <person name="Lee S.E."/>
            <person name="Jeon J."/>
            <person name="Kim H."/>
            <person name="Choi G."/>
            <person name="Song H."/>
            <person name="Lee J."/>
            <person name="Lee S.C."/>
            <person name="Kwon J.K."/>
            <person name="Lee H.Y."/>
            <person name="Koo N."/>
            <person name="Hong Y."/>
            <person name="Kim R.W."/>
            <person name="Kang W.H."/>
            <person name="Huh J.H."/>
            <person name="Kang B.C."/>
            <person name="Yang T.J."/>
            <person name="Lee Y.H."/>
            <person name="Bennetzen J.L."/>
            <person name="Choi D."/>
        </authorList>
    </citation>
    <scope>NUCLEOTIDE SEQUENCE [LARGE SCALE GENOMIC DNA]</scope>
    <source>
        <strain evidence="5">cv. CM334</strain>
    </source>
</reference>
<feature type="signal peptide" evidence="2">
    <location>
        <begin position="1"/>
        <end position="24"/>
    </location>
</feature>
<proteinExistence type="predicted"/>
<dbReference type="EMBL" id="AYRZ02000011">
    <property type="protein sequence ID" value="PHT67722.1"/>
    <property type="molecule type" value="Genomic_DNA"/>
</dbReference>
<keyword evidence="5" id="KW-1185">Reference proteome</keyword>
<sequence>MVNLFVFFFFFIIISFVNVPLSSSLEQDSHFLKRGLVQQKYLEITRPLPFANLTPSCTLPILTHDFENTMGLPPVSVNYAPPVKCSWNHVALQFNASCKGVQYDRIAAVWLDGVDLFRTSTAEPTVDGVFWSVTKDVTRYSSLLVKENISLSVMLENLVDDVYTGVYHVNVTFLYYDVDEMGVPLSSRTDHRKFGRGSLGLYDDHKRAAADLIMPVSGYGSEGFWFKIQSDSEWHGKSVMIPKNTYKAVMEIYVSFHGDDEFWYSNPPDSYIRANNLTSKRGHGAYREVLLNVDENMVGSVVPFPVIYPGGFNPLYWDPVVSIGAFDHPSYDVDLTPFLGVLLDGKSHFLWFKVVECLPFWLVDANLHLWIDKQCTGDCQVQAKIIDSGTPDFEMERSSSFDGLDGSYEVELKRKSEYRGWVKSSAGNLTTTVSRALEFNNKIKFHDKGNEKNVKQKVKEEIEISVVESERGIKISHTSLKRKYPLTITTKTTTKPPSKAENGTKLILSELENEWSEKKKLSEGDSSDSSSSSLKNGQKCKGWMDVQDNVVFQGEATTQQSYSYNGEAATSYSREITATNGRLINDTANYLHFASLSTM</sequence>
<feature type="domain" description="Peptide N-acetyl-beta-D-glucosaminyl asparaginase amidase A N-terminal" evidence="3">
    <location>
        <begin position="54"/>
        <end position="375"/>
    </location>
</feature>
<evidence type="ECO:0000259" key="3">
    <source>
        <dbReference type="Pfam" id="PF12222"/>
    </source>
</evidence>
<dbReference type="InterPro" id="IPR021102">
    <property type="entry name" value="PNGase_A"/>
</dbReference>